<keyword evidence="3" id="KW-1185">Reference proteome</keyword>
<gene>
    <name evidence="2" type="ORF">NQ317_015092</name>
</gene>
<dbReference type="EMBL" id="JAPWTJ010000010">
    <property type="protein sequence ID" value="KAJ8985600.1"/>
    <property type="molecule type" value="Genomic_DNA"/>
</dbReference>
<feature type="compositionally biased region" description="Low complexity" evidence="1">
    <location>
        <begin position="105"/>
        <end position="114"/>
    </location>
</feature>
<evidence type="ECO:0000313" key="2">
    <source>
        <dbReference type="EMBL" id="KAJ8985600.1"/>
    </source>
</evidence>
<proteinExistence type="predicted"/>
<protein>
    <submittedName>
        <fullName evidence="2">Uncharacterized protein</fullName>
    </submittedName>
</protein>
<sequence length="206" mass="22741">MPKKFIRKFTRSPFQRKALSLFSHNFLRLCTHDKGVQMAPQQRVATKDDYIYIPLKGPPVNATPSGHKNGAPAANLAKSNSLTSKPPLPKQPPRVVHASVKKELTTQASAAATSDADKRHRRRRTIDSAGVQLPMEPMGLIETDLDTEVTVITSGDAKTRSLLNLGPEPRLSLAPDDAKSQTRPHKSMEFLLDKQNLKVVEVSESF</sequence>
<feature type="compositionally biased region" description="Basic and acidic residues" evidence="1">
    <location>
        <begin position="176"/>
        <end position="185"/>
    </location>
</feature>
<comment type="caution">
    <text evidence="2">The sequence shown here is derived from an EMBL/GenBank/DDBJ whole genome shotgun (WGS) entry which is preliminary data.</text>
</comment>
<name>A0ABQ9K4S2_9CUCU</name>
<reference evidence="2" key="1">
    <citation type="journal article" date="2023" name="Insect Mol. Biol.">
        <title>Genome sequencing provides insights into the evolution of gene families encoding plant cell wall-degrading enzymes in longhorned beetles.</title>
        <authorList>
            <person name="Shin N.R."/>
            <person name="Okamura Y."/>
            <person name="Kirsch R."/>
            <person name="Pauchet Y."/>
        </authorList>
    </citation>
    <scope>NUCLEOTIDE SEQUENCE</scope>
    <source>
        <strain evidence="2">MMC_N1</strain>
    </source>
</reference>
<evidence type="ECO:0000256" key="1">
    <source>
        <dbReference type="SAM" id="MobiDB-lite"/>
    </source>
</evidence>
<dbReference type="Proteomes" id="UP001162164">
    <property type="component" value="Unassembled WGS sequence"/>
</dbReference>
<accession>A0ABQ9K4S2</accession>
<feature type="region of interest" description="Disordered" evidence="1">
    <location>
        <begin position="59"/>
        <end position="125"/>
    </location>
</feature>
<evidence type="ECO:0000313" key="3">
    <source>
        <dbReference type="Proteomes" id="UP001162164"/>
    </source>
</evidence>
<feature type="region of interest" description="Disordered" evidence="1">
    <location>
        <begin position="162"/>
        <end position="185"/>
    </location>
</feature>
<organism evidence="2 3">
    <name type="scientific">Molorchus minor</name>
    <dbReference type="NCBI Taxonomy" id="1323400"/>
    <lineage>
        <taxon>Eukaryota</taxon>
        <taxon>Metazoa</taxon>
        <taxon>Ecdysozoa</taxon>
        <taxon>Arthropoda</taxon>
        <taxon>Hexapoda</taxon>
        <taxon>Insecta</taxon>
        <taxon>Pterygota</taxon>
        <taxon>Neoptera</taxon>
        <taxon>Endopterygota</taxon>
        <taxon>Coleoptera</taxon>
        <taxon>Polyphaga</taxon>
        <taxon>Cucujiformia</taxon>
        <taxon>Chrysomeloidea</taxon>
        <taxon>Cerambycidae</taxon>
        <taxon>Lamiinae</taxon>
        <taxon>Monochamini</taxon>
        <taxon>Molorchus</taxon>
    </lineage>
</organism>